<organism evidence="1 2">
    <name type="scientific">Bythopirellula goksoeyrii</name>
    <dbReference type="NCBI Taxonomy" id="1400387"/>
    <lineage>
        <taxon>Bacteria</taxon>
        <taxon>Pseudomonadati</taxon>
        <taxon>Planctomycetota</taxon>
        <taxon>Planctomycetia</taxon>
        <taxon>Pirellulales</taxon>
        <taxon>Lacipirellulaceae</taxon>
        <taxon>Bythopirellula</taxon>
    </lineage>
</organism>
<evidence type="ECO:0000313" key="1">
    <source>
        <dbReference type="EMBL" id="QEG37843.1"/>
    </source>
</evidence>
<keyword evidence="2" id="KW-1185">Reference proteome</keyword>
<evidence type="ECO:0000313" key="2">
    <source>
        <dbReference type="Proteomes" id="UP000323917"/>
    </source>
</evidence>
<proteinExistence type="predicted"/>
<name>A0A5B9QV87_9BACT</name>
<gene>
    <name evidence="1" type="ORF">Pr1d_51910</name>
</gene>
<sequence length="80" mass="9274">MKSFVRILDAEEVQKEYPIADRVPGWFFRLREVANCAWIAEGTDLWGRQVSDSGHDEEQLLESCCAAAYRINEQIQKSIR</sequence>
<dbReference type="AlphaFoldDB" id="A0A5B9QV87"/>
<reference evidence="1 2" key="1">
    <citation type="submission" date="2019-08" db="EMBL/GenBank/DDBJ databases">
        <title>Deep-cultivation of Planctomycetes and their phenomic and genomic characterization uncovers novel biology.</title>
        <authorList>
            <person name="Wiegand S."/>
            <person name="Jogler M."/>
            <person name="Boedeker C."/>
            <person name="Pinto D."/>
            <person name="Vollmers J."/>
            <person name="Rivas-Marin E."/>
            <person name="Kohn T."/>
            <person name="Peeters S.H."/>
            <person name="Heuer A."/>
            <person name="Rast P."/>
            <person name="Oberbeckmann S."/>
            <person name="Bunk B."/>
            <person name="Jeske O."/>
            <person name="Meyerdierks A."/>
            <person name="Storesund J.E."/>
            <person name="Kallscheuer N."/>
            <person name="Luecker S."/>
            <person name="Lage O.M."/>
            <person name="Pohl T."/>
            <person name="Merkel B.J."/>
            <person name="Hornburger P."/>
            <person name="Mueller R.-W."/>
            <person name="Bruemmer F."/>
            <person name="Labrenz M."/>
            <person name="Spormann A.M."/>
            <person name="Op den Camp H."/>
            <person name="Overmann J."/>
            <person name="Amann R."/>
            <person name="Jetten M.S.M."/>
            <person name="Mascher T."/>
            <person name="Medema M.H."/>
            <person name="Devos D.P."/>
            <person name="Kaster A.-K."/>
            <person name="Ovreas L."/>
            <person name="Rohde M."/>
            <person name="Galperin M.Y."/>
            <person name="Jogler C."/>
        </authorList>
    </citation>
    <scope>NUCLEOTIDE SEQUENCE [LARGE SCALE GENOMIC DNA]</scope>
    <source>
        <strain evidence="1 2">Pr1d</strain>
    </source>
</reference>
<dbReference type="KEGG" id="bgok:Pr1d_51910"/>
<protein>
    <submittedName>
        <fullName evidence="1">Uncharacterized protein</fullName>
    </submittedName>
</protein>
<accession>A0A5B9QV87</accession>
<dbReference type="Proteomes" id="UP000323917">
    <property type="component" value="Chromosome"/>
</dbReference>
<dbReference type="EMBL" id="CP042913">
    <property type="protein sequence ID" value="QEG37843.1"/>
    <property type="molecule type" value="Genomic_DNA"/>
</dbReference>